<proteinExistence type="predicted"/>
<sequence>MLRFKDWAIILNANFLSALSSVLNEWAKDWAIIGDMTYYEFRVSPF</sequence>
<accession>A0ABV4XVC9</accession>
<keyword evidence="2" id="KW-1185">Reference proteome</keyword>
<reference evidence="1 2" key="1">
    <citation type="submission" date="2024-09" db="EMBL/GenBank/DDBJ databases">
        <title>Floridaenema gen nov. (Aerosakkonemataceae, Aerosakkonematales ord. nov., Cyanobacteria) from benthic tropical and subtropical fresh waters, with the description of four new species.</title>
        <authorList>
            <person name="Moretto J.A."/>
            <person name="Berthold D.E."/>
            <person name="Lefler F.W."/>
            <person name="Huang I.-S."/>
            <person name="Laughinghouse H. IV."/>
        </authorList>
    </citation>
    <scope>NUCLEOTIDE SEQUENCE [LARGE SCALE GENOMIC DNA]</scope>
    <source>
        <strain evidence="1 2">BLCC-F50</strain>
    </source>
</reference>
<comment type="caution">
    <text evidence="1">The sequence shown here is derived from an EMBL/GenBank/DDBJ whole genome shotgun (WGS) entry which is preliminary data.</text>
</comment>
<evidence type="ECO:0000313" key="1">
    <source>
        <dbReference type="EMBL" id="MFB2895377.1"/>
    </source>
</evidence>
<gene>
    <name evidence="1" type="ORF">ACE1CI_20935</name>
</gene>
<dbReference type="Proteomes" id="UP001576784">
    <property type="component" value="Unassembled WGS sequence"/>
</dbReference>
<dbReference type="EMBL" id="JBHFNR010000155">
    <property type="protein sequence ID" value="MFB2895377.1"/>
    <property type="molecule type" value="Genomic_DNA"/>
</dbReference>
<organism evidence="1 2">
    <name type="scientific">Floridaenema flaviceps BLCC-F50</name>
    <dbReference type="NCBI Taxonomy" id="3153642"/>
    <lineage>
        <taxon>Bacteria</taxon>
        <taxon>Bacillati</taxon>
        <taxon>Cyanobacteriota</taxon>
        <taxon>Cyanophyceae</taxon>
        <taxon>Oscillatoriophycideae</taxon>
        <taxon>Aerosakkonematales</taxon>
        <taxon>Aerosakkonemataceae</taxon>
        <taxon>Floridanema</taxon>
        <taxon>Floridanema flaviceps</taxon>
    </lineage>
</organism>
<name>A0ABV4XVC9_9CYAN</name>
<protein>
    <submittedName>
        <fullName evidence="1">Uncharacterized protein</fullName>
    </submittedName>
</protein>
<evidence type="ECO:0000313" key="2">
    <source>
        <dbReference type="Proteomes" id="UP001576784"/>
    </source>
</evidence>